<sequence>FRIHTSETTADLLEILGGFNLEFRGVTEIKVNIFTWENFVALSFIFVF</sequence>
<accession>A0A8S3C445</accession>
<feature type="non-terminal residue" evidence="2">
    <location>
        <position position="1"/>
    </location>
</feature>
<gene>
    <name evidence="1" type="ORF">BYL167_LOCUS31998</name>
    <name evidence="2" type="ORF">GIL414_LOCUS51152</name>
    <name evidence="3" type="ORF">GIL414_LOCUS52107</name>
</gene>
<evidence type="ECO:0000313" key="2">
    <source>
        <dbReference type="EMBL" id="CAF4887177.1"/>
    </source>
</evidence>
<proteinExistence type="predicted"/>
<reference evidence="2" key="1">
    <citation type="submission" date="2021-02" db="EMBL/GenBank/DDBJ databases">
        <authorList>
            <person name="Nowell W R."/>
        </authorList>
    </citation>
    <scope>NUCLEOTIDE SEQUENCE</scope>
</reference>
<organism evidence="2 4">
    <name type="scientific">Rotaria magnacalcarata</name>
    <dbReference type="NCBI Taxonomy" id="392030"/>
    <lineage>
        <taxon>Eukaryota</taxon>
        <taxon>Metazoa</taxon>
        <taxon>Spiralia</taxon>
        <taxon>Gnathifera</taxon>
        <taxon>Rotifera</taxon>
        <taxon>Eurotatoria</taxon>
        <taxon>Bdelloidea</taxon>
        <taxon>Philodinida</taxon>
        <taxon>Philodinidae</taxon>
        <taxon>Rotaria</taxon>
    </lineage>
</organism>
<dbReference type="EMBL" id="CAJOBJ010177701">
    <property type="protein sequence ID" value="CAF4906573.1"/>
    <property type="molecule type" value="Genomic_DNA"/>
</dbReference>
<dbReference type="Proteomes" id="UP000681967">
    <property type="component" value="Unassembled WGS sequence"/>
</dbReference>
<evidence type="ECO:0000313" key="1">
    <source>
        <dbReference type="EMBL" id="CAF4411098.1"/>
    </source>
</evidence>
<dbReference type="AlphaFoldDB" id="A0A8S3C445"/>
<dbReference type="Proteomes" id="UP000681720">
    <property type="component" value="Unassembled WGS sequence"/>
</dbReference>
<dbReference type="EMBL" id="CAJOBH010057981">
    <property type="protein sequence ID" value="CAF4411098.1"/>
    <property type="molecule type" value="Genomic_DNA"/>
</dbReference>
<evidence type="ECO:0000313" key="3">
    <source>
        <dbReference type="EMBL" id="CAF4906573.1"/>
    </source>
</evidence>
<comment type="caution">
    <text evidence="2">The sequence shown here is derived from an EMBL/GenBank/DDBJ whole genome shotgun (WGS) entry which is preliminary data.</text>
</comment>
<protein>
    <submittedName>
        <fullName evidence="2">Uncharacterized protein</fullName>
    </submittedName>
</protein>
<evidence type="ECO:0000313" key="4">
    <source>
        <dbReference type="Proteomes" id="UP000681720"/>
    </source>
</evidence>
<dbReference type="EMBL" id="CAJOBJ010172191">
    <property type="protein sequence ID" value="CAF4887177.1"/>
    <property type="molecule type" value="Genomic_DNA"/>
</dbReference>
<name>A0A8S3C445_9BILA</name>